<dbReference type="GO" id="GO:0003727">
    <property type="term" value="F:single-stranded RNA binding"/>
    <property type="evidence" value="ECO:0007669"/>
    <property type="project" value="TreeGrafter"/>
</dbReference>
<comment type="subcellular location">
    <subcellularLocation>
        <location evidence="1 7">Cytoplasm</location>
    </subcellularLocation>
</comment>
<comment type="function">
    <text evidence="7">DNA repair enzyme involved in the repair of deaminated bases. Selectively cleaves double-stranded DNA at the second phosphodiester bond 3' to a deoxyinosine leaving behind the intact lesion on the nicked DNA.</text>
</comment>
<keyword evidence="2 7" id="KW-0963">Cytoplasm</keyword>
<proteinExistence type="inferred from homology"/>
<feature type="binding site" evidence="7">
    <location>
        <position position="201"/>
    </location>
    <ligand>
        <name>Mg(2+)</name>
        <dbReference type="ChEBI" id="CHEBI:18420"/>
    </ligand>
</feature>
<dbReference type="GO" id="GO:0043737">
    <property type="term" value="F:deoxyribonuclease V activity"/>
    <property type="evidence" value="ECO:0007669"/>
    <property type="project" value="UniProtKB-UniRule"/>
</dbReference>
<reference evidence="9" key="2">
    <citation type="journal article" date="2012" name="PLoS ONE">
        <title>A Deeply Branching Thermophilic Bacterium with an Ancient Acetyl-CoA Pathway Dominates a Subsurface Ecosystem.</title>
        <authorList>
            <person name="Takami H."/>
            <person name="Noguchi H."/>
            <person name="Takaki Y."/>
            <person name="Uchiyama I."/>
            <person name="Toyoda A."/>
            <person name="Nishi S."/>
            <person name="Chee G.-J."/>
            <person name="Arai W."/>
            <person name="Nunoura T."/>
            <person name="Itoh T."/>
            <person name="Hattori M."/>
            <person name="Takai K."/>
        </authorList>
    </citation>
    <scope>NUCLEOTIDE SEQUENCE</scope>
</reference>
<dbReference type="GO" id="GO:0000287">
    <property type="term" value="F:magnesium ion binding"/>
    <property type="evidence" value="ECO:0007669"/>
    <property type="project" value="UniProtKB-UniRule"/>
</dbReference>
<dbReference type="GO" id="GO:0008168">
    <property type="term" value="F:methyltransferase activity"/>
    <property type="evidence" value="ECO:0007669"/>
    <property type="project" value="UniProtKB-KW"/>
</dbReference>
<name>H5SJK5_9BACT</name>
<feature type="domain" description="Methylated-DNA-[protein]-cysteine S-methyltransferase DNA binding" evidence="8">
    <location>
        <begin position="11"/>
        <end position="78"/>
    </location>
</feature>
<evidence type="ECO:0000256" key="7">
    <source>
        <dbReference type="HAMAP-Rule" id="MF_00801"/>
    </source>
</evidence>
<dbReference type="GO" id="GO:0032259">
    <property type="term" value="P:methylation"/>
    <property type="evidence" value="ECO:0007669"/>
    <property type="project" value="UniProtKB-KW"/>
</dbReference>
<dbReference type="Gene3D" id="1.10.10.10">
    <property type="entry name" value="Winged helix-like DNA-binding domain superfamily/Winged helix DNA-binding domain"/>
    <property type="match status" value="1"/>
</dbReference>
<dbReference type="Pfam" id="PF04493">
    <property type="entry name" value="Endonuclease_5"/>
    <property type="match status" value="1"/>
</dbReference>
<evidence type="ECO:0000256" key="3">
    <source>
        <dbReference type="ARBA" id="ARBA00022722"/>
    </source>
</evidence>
<dbReference type="Gene3D" id="3.30.2170.10">
    <property type="entry name" value="archaeoglobus fulgidus dsm 4304 superfamily"/>
    <property type="match status" value="1"/>
</dbReference>
<comment type="catalytic activity">
    <reaction evidence="7">
        <text>Endonucleolytic cleavage at apurinic or apyrimidinic sites to products with a 5'-phosphate.</text>
        <dbReference type="EC" id="3.1.21.7"/>
    </reaction>
</comment>
<comment type="cofactor">
    <cofactor evidence="7">
        <name>Mg(2+)</name>
        <dbReference type="ChEBI" id="CHEBI:18420"/>
    </cofactor>
</comment>
<evidence type="ECO:0000256" key="1">
    <source>
        <dbReference type="ARBA" id="ARBA00004496"/>
    </source>
</evidence>
<keyword evidence="4 7" id="KW-0255">Endonuclease</keyword>
<dbReference type="HAMAP" id="MF_00801">
    <property type="entry name" value="Endonuclease_5"/>
    <property type="match status" value="1"/>
</dbReference>
<evidence type="ECO:0000313" key="9">
    <source>
        <dbReference type="EMBL" id="BAL56341.1"/>
    </source>
</evidence>
<dbReference type="CDD" id="cd06559">
    <property type="entry name" value="Endonuclease_V"/>
    <property type="match status" value="1"/>
</dbReference>
<keyword evidence="3 7" id="KW-0540">Nuclease</keyword>
<dbReference type="SUPFAM" id="SSF46767">
    <property type="entry name" value="Methylated DNA-protein cysteine methyltransferase, C-terminal domain"/>
    <property type="match status" value="1"/>
</dbReference>
<gene>
    <name evidence="7" type="primary">nfi</name>
    <name evidence="9" type="ORF">HGMM_F36B04C44</name>
</gene>
<keyword evidence="7" id="KW-0479">Metal-binding</keyword>
<evidence type="ECO:0000256" key="6">
    <source>
        <dbReference type="ARBA" id="ARBA00022801"/>
    </source>
</evidence>
<reference evidence="9" key="1">
    <citation type="journal article" date="2005" name="Environ. Microbiol.">
        <title>Genetic and functional properties of uncultivated thermophilic crenarchaeotes from a subsurface gold mine as revealed by analysis of genome fragments.</title>
        <authorList>
            <person name="Nunoura T."/>
            <person name="Hirayama H."/>
            <person name="Takami H."/>
            <person name="Oida H."/>
            <person name="Nishi S."/>
            <person name="Shimamura S."/>
            <person name="Suzuki Y."/>
            <person name="Inagaki F."/>
            <person name="Takai K."/>
            <person name="Nealson K.H."/>
            <person name="Horikoshi K."/>
        </authorList>
    </citation>
    <scope>NUCLEOTIDE SEQUENCE</scope>
</reference>
<evidence type="ECO:0000256" key="5">
    <source>
        <dbReference type="ARBA" id="ARBA00022763"/>
    </source>
</evidence>
<evidence type="ECO:0000256" key="4">
    <source>
        <dbReference type="ARBA" id="ARBA00022759"/>
    </source>
</evidence>
<keyword evidence="6 7" id="KW-0378">Hydrolase</keyword>
<comment type="similarity">
    <text evidence="7">Belongs to the endonuclease V family.</text>
</comment>
<keyword evidence="5 7" id="KW-0227">DNA damage</keyword>
<organism evidence="9">
    <name type="scientific">uncultured Acetothermia bacterium</name>
    <dbReference type="NCBI Taxonomy" id="236499"/>
    <lineage>
        <taxon>Bacteria</taxon>
        <taxon>Candidatus Bipolaricaulota</taxon>
        <taxon>environmental samples</taxon>
    </lineage>
</organism>
<dbReference type="GO" id="GO:0005737">
    <property type="term" value="C:cytoplasm"/>
    <property type="evidence" value="ECO:0007669"/>
    <property type="project" value="UniProtKB-SubCell"/>
</dbReference>
<dbReference type="InterPro" id="IPR014048">
    <property type="entry name" value="MethylDNA_cys_MeTrfase_DNA-bd"/>
</dbReference>
<dbReference type="InterPro" id="IPR036388">
    <property type="entry name" value="WH-like_DNA-bd_sf"/>
</dbReference>
<keyword evidence="9" id="KW-0808">Transferase</keyword>
<keyword evidence="7" id="KW-0234">DNA repair</keyword>
<dbReference type="GO" id="GO:0006281">
    <property type="term" value="P:DNA repair"/>
    <property type="evidence" value="ECO:0007669"/>
    <property type="project" value="UniProtKB-UniRule"/>
</dbReference>
<evidence type="ECO:0000256" key="2">
    <source>
        <dbReference type="ARBA" id="ARBA00022490"/>
    </source>
</evidence>
<protein>
    <recommendedName>
        <fullName evidence="7">Endonuclease V</fullName>
        <ecNumber evidence="7">3.1.21.7</ecNumber>
    </recommendedName>
    <alternativeName>
        <fullName evidence="7">Deoxyinosine 3'endonuclease</fullName>
    </alternativeName>
    <alternativeName>
        <fullName evidence="7">Deoxyribonuclease V</fullName>
        <shortName evidence="7">DNase V</shortName>
    </alternativeName>
</protein>
<dbReference type="EMBL" id="AP011743">
    <property type="protein sequence ID" value="BAL56341.1"/>
    <property type="molecule type" value="Genomic_DNA"/>
</dbReference>
<dbReference type="GO" id="GO:0016891">
    <property type="term" value="F:RNA endonuclease activity producing 5'-phosphomonoesters, hydrolytic mechanism"/>
    <property type="evidence" value="ECO:0007669"/>
    <property type="project" value="TreeGrafter"/>
</dbReference>
<dbReference type="InterPro" id="IPR007581">
    <property type="entry name" value="Endonuclease-V"/>
</dbReference>
<dbReference type="Pfam" id="PF01035">
    <property type="entry name" value="DNA_binding_1"/>
    <property type="match status" value="1"/>
</dbReference>
<keyword evidence="9" id="KW-0489">Methyltransferase</keyword>
<evidence type="ECO:0000259" key="8">
    <source>
        <dbReference type="Pfam" id="PF01035"/>
    </source>
</evidence>
<dbReference type="PANTHER" id="PTHR28511">
    <property type="entry name" value="ENDONUCLEASE V"/>
    <property type="match status" value="1"/>
</dbReference>
<accession>H5SJK5</accession>
<sequence length="334" mass="36717">MFALPDIEKITLELVAQIPKGKVATFREVALALGDPIAARAVGSILAQHKHDCPAHRVVSFDGTVTDEQAQLLQAEGVPIRDGRVFSLSKFLFREFRSDKPLQKLQEIQNEIRKKMRLAPDRADYHTVGGVDLSYAGSLGVAAYVRLELSSLRVLDTQTLAQEVRFPYIPSYLAFRELPVMLALLQKLKDQDALADITFVDGTGTLHHRQAGIASQLGVMLDIPTIGITKSLLHGEPEKDLKTVAPGEICYIRIGGERAGAALRPTAHSEPFFVSPGHRVDLETALELTQCVLKSDSPLPEPIQHAHNASRRAAQALKHQTPHKTQQLGLFDKT</sequence>
<dbReference type="InterPro" id="IPR036217">
    <property type="entry name" value="MethylDNA_cys_MeTrfase_DNAb"/>
</dbReference>
<feature type="binding site" evidence="7">
    <location>
        <position position="132"/>
    </location>
    <ligand>
        <name>Mg(2+)</name>
        <dbReference type="ChEBI" id="CHEBI:18420"/>
    </ligand>
</feature>
<dbReference type="EC" id="3.1.21.7" evidence="7"/>
<feature type="site" description="Interaction with target DNA" evidence="7">
    <location>
        <position position="168"/>
    </location>
</feature>
<dbReference type="AlphaFoldDB" id="H5SJK5"/>
<dbReference type="CDD" id="cd06445">
    <property type="entry name" value="ATase"/>
    <property type="match status" value="1"/>
</dbReference>
<dbReference type="PANTHER" id="PTHR28511:SF1">
    <property type="entry name" value="ENDONUCLEASE V"/>
    <property type="match status" value="1"/>
</dbReference>
<keyword evidence="7" id="KW-0460">Magnesium</keyword>